<sequence length="329" mass="38007">MVYENSHKNYVGWPFVLGNCLLIIHFDFDYRSLKNSRSIFEQGDFYLRLTHAHSRKSSYSLNNLGSLVHCTYSNNNNYSSLGNLALFDDRPAPPVLKLYVYDSRSSRFFHYKLDCQPQKSTTKKNSIVNLLNFLFRQSAVENIKENLPERRQDRLLTFRWPNLNRCLCMDSRGQLVLVPVECMAESFCSSNNSCSMVQDDFIYIDSAGDFTVDDDDDAFPSKSNHNRRQQQQQNINNSEVVIVEEKRNFTSSGIARLNSAEDLRNNYANLLNDRKVPIEDKSRGAVNGKSLDEERDNKFCNGLLNRRLWPKKIDPVLEAIMASGIFVYT</sequence>
<feature type="region of interest" description="Disordered" evidence="1">
    <location>
        <begin position="214"/>
        <end position="235"/>
    </location>
</feature>
<evidence type="ECO:0000313" key="3">
    <source>
        <dbReference type="WBParaSite" id="nRc.2.0.1.t35208-RA"/>
    </source>
</evidence>
<proteinExistence type="predicted"/>
<dbReference type="WBParaSite" id="nRc.2.0.1.t35208-RA">
    <property type="protein sequence ID" value="nRc.2.0.1.t35208-RA"/>
    <property type="gene ID" value="nRc.2.0.1.g35208"/>
</dbReference>
<dbReference type="Proteomes" id="UP000887565">
    <property type="component" value="Unplaced"/>
</dbReference>
<evidence type="ECO:0000313" key="2">
    <source>
        <dbReference type="Proteomes" id="UP000887565"/>
    </source>
</evidence>
<evidence type="ECO:0000256" key="1">
    <source>
        <dbReference type="SAM" id="MobiDB-lite"/>
    </source>
</evidence>
<name>A0A915K8Z2_ROMCU</name>
<keyword evidence="2" id="KW-1185">Reference proteome</keyword>
<protein>
    <submittedName>
        <fullName evidence="3">Uncharacterized protein</fullName>
    </submittedName>
</protein>
<organism evidence="2 3">
    <name type="scientific">Romanomermis culicivorax</name>
    <name type="common">Nematode worm</name>
    <dbReference type="NCBI Taxonomy" id="13658"/>
    <lineage>
        <taxon>Eukaryota</taxon>
        <taxon>Metazoa</taxon>
        <taxon>Ecdysozoa</taxon>
        <taxon>Nematoda</taxon>
        <taxon>Enoplea</taxon>
        <taxon>Dorylaimia</taxon>
        <taxon>Mermithida</taxon>
        <taxon>Mermithoidea</taxon>
        <taxon>Mermithidae</taxon>
        <taxon>Romanomermis</taxon>
    </lineage>
</organism>
<accession>A0A915K8Z2</accession>
<reference evidence="3" key="1">
    <citation type="submission" date="2022-11" db="UniProtKB">
        <authorList>
            <consortium name="WormBaseParasite"/>
        </authorList>
    </citation>
    <scope>IDENTIFICATION</scope>
</reference>
<dbReference type="AlphaFoldDB" id="A0A915K8Z2"/>